<protein>
    <submittedName>
        <fullName evidence="2">Uncharacterized protein</fullName>
    </submittedName>
</protein>
<proteinExistence type="predicted"/>
<dbReference type="AlphaFoldDB" id="A0A7G2C9U2"/>
<keyword evidence="3" id="KW-1185">Reference proteome</keyword>
<dbReference type="VEuPathDB" id="TriTrypDB:ADEAN_000368600"/>
<evidence type="ECO:0000313" key="3">
    <source>
        <dbReference type="Proteomes" id="UP000515908"/>
    </source>
</evidence>
<gene>
    <name evidence="2" type="ORF">ADEAN_000368600</name>
</gene>
<dbReference type="Proteomes" id="UP000515908">
    <property type="component" value="Chromosome 06"/>
</dbReference>
<evidence type="ECO:0000313" key="2">
    <source>
        <dbReference type="EMBL" id="CAD2216225.1"/>
    </source>
</evidence>
<dbReference type="EMBL" id="LR877150">
    <property type="protein sequence ID" value="CAD2216225.1"/>
    <property type="molecule type" value="Genomic_DNA"/>
</dbReference>
<organism evidence="2 3">
    <name type="scientific">Angomonas deanei</name>
    <dbReference type="NCBI Taxonomy" id="59799"/>
    <lineage>
        <taxon>Eukaryota</taxon>
        <taxon>Discoba</taxon>
        <taxon>Euglenozoa</taxon>
        <taxon>Kinetoplastea</taxon>
        <taxon>Metakinetoplastina</taxon>
        <taxon>Trypanosomatida</taxon>
        <taxon>Trypanosomatidae</taxon>
        <taxon>Strigomonadinae</taxon>
        <taxon>Angomonas</taxon>
    </lineage>
</organism>
<reference evidence="2 3" key="1">
    <citation type="submission" date="2020-08" db="EMBL/GenBank/DDBJ databases">
        <authorList>
            <person name="Newling K."/>
            <person name="Davey J."/>
            <person name="Forrester S."/>
        </authorList>
    </citation>
    <scope>NUCLEOTIDE SEQUENCE [LARGE SCALE GENOMIC DNA]</scope>
    <source>
        <strain evidence="3">Crithidia deanei Carvalho (ATCC PRA-265)</strain>
    </source>
</reference>
<sequence>MSDNPFHLDNALDGVGGSSNTKGQAPLFSSKMLKDEIRRDDADMAQDLKTLTAKGAAASYIPRRLRRDGGWCGGDQRKAHDRAIH</sequence>
<accession>A0A7G2C9U2</accession>
<name>A0A7G2C9U2_9TRYP</name>
<feature type="region of interest" description="Disordered" evidence="1">
    <location>
        <begin position="1"/>
        <end position="30"/>
    </location>
</feature>
<evidence type="ECO:0000256" key="1">
    <source>
        <dbReference type="SAM" id="MobiDB-lite"/>
    </source>
</evidence>